<dbReference type="Proteomes" id="UP001152561">
    <property type="component" value="Unassembled WGS sequence"/>
</dbReference>
<dbReference type="InterPro" id="IPR011009">
    <property type="entry name" value="Kinase-like_dom_sf"/>
</dbReference>
<dbReference type="PANTHER" id="PTHR45927">
    <property type="entry name" value="LYSM-DOMAIN RECEPTOR-LIKE KINASE-RELATED"/>
    <property type="match status" value="1"/>
</dbReference>
<evidence type="ECO:0000256" key="2">
    <source>
        <dbReference type="SAM" id="Phobius"/>
    </source>
</evidence>
<dbReference type="Pfam" id="PF23462">
    <property type="entry name" value="LysM3_NFP"/>
    <property type="match status" value="1"/>
</dbReference>
<dbReference type="OrthoDB" id="1668230at2759"/>
<sequence length="606" mass="68608">MLPDGRIKKIGYSMDGSEDVSDDEDEEIDCEDTNTVDQPHLKPWLDPASLANALRNWGAEEVSALEDAKLVWTTRLVCKMFRSFKSAETAWQFFCWVACQPGFTHDIYTISRMITRLARHGCVDLVDQLLSKVEREKEGKLREAASVEERTEEISDALPLALLGHMFTIKKGESFYSVSIGAFANLTNYHVVQDMNPTLDPTNLTVGAEAVFPLFCKCPVHSDLEKGLEYLVTYVWQPWDDILPVSNMFGASAADIVAANNYRNFTDAICRPVLISVKLPIILQSYPSSARSKKSKRGWILIPVLSIMGLLAVFSFCLMVYMRLVDEKRRANLARNCSTLETSDLFHTKKSSKDEIMDHKTIQDKLLPGVSGYIGKPIIYDLKIIMEETMNLSERYRIGGSMYKATINDQIVAVKKTKQASEELTILQKLDHANLVKLMGISSDDHRSFFLVYEYAEMAHWISGCFPDHHPLLLPLAQWYRPVGAKAKQATNSMVLKVDVLVLLGLFSGNKAMEAKDEIEGILEVEDNREEKFRRWMDPKWSFYPVDDALNLAALAKACTSEKSAERPRMTDIVFNLCFLNHLSKCMGGSLGLQVKLRRLFRLLVR</sequence>
<dbReference type="SUPFAM" id="SSF56112">
    <property type="entry name" value="Protein kinase-like (PK-like)"/>
    <property type="match status" value="1"/>
</dbReference>
<keyword evidence="6" id="KW-1185">Reference proteome</keyword>
<organism evidence="5 6">
    <name type="scientific">Anisodus acutangulus</name>
    <dbReference type="NCBI Taxonomy" id="402998"/>
    <lineage>
        <taxon>Eukaryota</taxon>
        <taxon>Viridiplantae</taxon>
        <taxon>Streptophyta</taxon>
        <taxon>Embryophyta</taxon>
        <taxon>Tracheophyta</taxon>
        <taxon>Spermatophyta</taxon>
        <taxon>Magnoliopsida</taxon>
        <taxon>eudicotyledons</taxon>
        <taxon>Gunneridae</taxon>
        <taxon>Pentapetalae</taxon>
        <taxon>asterids</taxon>
        <taxon>lamiids</taxon>
        <taxon>Solanales</taxon>
        <taxon>Solanaceae</taxon>
        <taxon>Solanoideae</taxon>
        <taxon>Hyoscyameae</taxon>
        <taxon>Anisodus</taxon>
    </lineage>
</organism>
<dbReference type="InterPro" id="IPR059143">
    <property type="entry name" value="NFP_LysM2"/>
</dbReference>
<proteinExistence type="predicted"/>
<gene>
    <name evidence="5" type="ORF">K7X08_033687</name>
</gene>
<dbReference type="Pfam" id="PF23457">
    <property type="entry name" value="LysM2_NFP"/>
    <property type="match status" value="1"/>
</dbReference>
<feature type="domain" description="NFP third LysM" evidence="4">
    <location>
        <begin position="230"/>
        <end position="277"/>
    </location>
</feature>
<accession>A0A9Q1M5P3</accession>
<protein>
    <recommendedName>
        <fullName evidence="7">Protein kinase domain-containing protein</fullName>
    </recommendedName>
</protein>
<dbReference type="Gene3D" id="3.30.200.20">
    <property type="entry name" value="Phosphorylase Kinase, domain 1"/>
    <property type="match status" value="1"/>
</dbReference>
<evidence type="ECO:0000313" key="5">
    <source>
        <dbReference type="EMBL" id="KAJ8549980.1"/>
    </source>
</evidence>
<dbReference type="Gene3D" id="1.25.40.10">
    <property type="entry name" value="Tetratricopeptide repeat domain"/>
    <property type="match status" value="1"/>
</dbReference>
<keyword evidence="2" id="KW-0472">Membrane</keyword>
<dbReference type="AlphaFoldDB" id="A0A9Q1M5P3"/>
<keyword evidence="2" id="KW-1133">Transmembrane helix</keyword>
<dbReference type="InterPro" id="IPR052611">
    <property type="entry name" value="Plant_RLK_LysM"/>
</dbReference>
<evidence type="ECO:0008006" key="7">
    <source>
        <dbReference type="Google" id="ProtNLM"/>
    </source>
</evidence>
<dbReference type="InterPro" id="IPR059144">
    <property type="entry name" value="NFP_LysM3"/>
</dbReference>
<feature type="transmembrane region" description="Helical" evidence="2">
    <location>
        <begin position="299"/>
        <end position="322"/>
    </location>
</feature>
<comment type="caution">
    <text evidence="5">The sequence shown here is derived from an EMBL/GenBank/DDBJ whole genome shotgun (WGS) entry which is preliminary data.</text>
</comment>
<keyword evidence="2" id="KW-0812">Transmembrane</keyword>
<dbReference type="InterPro" id="IPR011990">
    <property type="entry name" value="TPR-like_helical_dom_sf"/>
</dbReference>
<name>A0A9Q1M5P3_9SOLA</name>
<dbReference type="EMBL" id="JAJAGQ010000011">
    <property type="protein sequence ID" value="KAJ8549980.1"/>
    <property type="molecule type" value="Genomic_DNA"/>
</dbReference>
<feature type="compositionally biased region" description="Acidic residues" evidence="1">
    <location>
        <begin position="16"/>
        <end position="25"/>
    </location>
</feature>
<evidence type="ECO:0000313" key="6">
    <source>
        <dbReference type="Proteomes" id="UP001152561"/>
    </source>
</evidence>
<feature type="domain" description="NFP second LysM" evidence="3">
    <location>
        <begin position="167"/>
        <end position="215"/>
    </location>
</feature>
<dbReference type="PANTHER" id="PTHR45927:SF2">
    <property type="entry name" value="SERINE_THREONINE RECEPTOR-LIKE KINASE NFP"/>
    <property type="match status" value="1"/>
</dbReference>
<feature type="region of interest" description="Disordered" evidence="1">
    <location>
        <begin position="1"/>
        <end position="25"/>
    </location>
</feature>
<evidence type="ECO:0000259" key="4">
    <source>
        <dbReference type="Pfam" id="PF23462"/>
    </source>
</evidence>
<evidence type="ECO:0000259" key="3">
    <source>
        <dbReference type="Pfam" id="PF23457"/>
    </source>
</evidence>
<reference evidence="6" key="1">
    <citation type="journal article" date="2023" name="Proc. Natl. Acad. Sci. U.S.A.">
        <title>Genomic and structural basis for evolution of tropane alkaloid biosynthesis.</title>
        <authorList>
            <person name="Wanga Y.-J."/>
            <person name="Taina T."/>
            <person name="Yua J.-Y."/>
            <person name="Lia J."/>
            <person name="Xua B."/>
            <person name="Chenc J."/>
            <person name="D'Auriad J.C."/>
            <person name="Huanga J.-P."/>
            <person name="Huanga S.-X."/>
        </authorList>
    </citation>
    <scope>NUCLEOTIDE SEQUENCE [LARGE SCALE GENOMIC DNA]</scope>
    <source>
        <strain evidence="6">cv. KIB-2019</strain>
    </source>
</reference>
<evidence type="ECO:0000256" key="1">
    <source>
        <dbReference type="SAM" id="MobiDB-lite"/>
    </source>
</evidence>